<dbReference type="EMBL" id="QTSX02001542">
    <property type="protein sequence ID" value="KAJ9080579.1"/>
    <property type="molecule type" value="Genomic_DNA"/>
</dbReference>
<organism evidence="1 2">
    <name type="scientific">Entomophthora muscae</name>
    <dbReference type="NCBI Taxonomy" id="34485"/>
    <lineage>
        <taxon>Eukaryota</taxon>
        <taxon>Fungi</taxon>
        <taxon>Fungi incertae sedis</taxon>
        <taxon>Zoopagomycota</taxon>
        <taxon>Entomophthoromycotina</taxon>
        <taxon>Entomophthoromycetes</taxon>
        <taxon>Entomophthorales</taxon>
        <taxon>Entomophthoraceae</taxon>
        <taxon>Entomophthora</taxon>
    </lineage>
</organism>
<accession>A0ACC2U181</accession>
<dbReference type="Proteomes" id="UP001165960">
    <property type="component" value="Unassembled WGS sequence"/>
</dbReference>
<reference evidence="1" key="1">
    <citation type="submission" date="2022-04" db="EMBL/GenBank/DDBJ databases">
        <title>Genome of the entomopathogenic fungus Entomophthora muscae.</title>
        <authorList>
            <person name="Elya C."/>
            <person name="Lovett B.R."/>
            <person name="Lee E."/>
            <person name="Macias A.M."/>
            <person name="Hajek A.E."/>
            <person name="De Bivort B.L."/>
            <person name="Kasson M.T."/>
            <person name="De Fine Licht H.H."/>
            <person name="Stajich J.E."/>
        </authorList>
    </citation>
    <scope>NUCLEOTIDE SEQUENCE</scope>
    <source>
        <strain evidence="1">Berkeley</strain>
    </source>
</reference>
<comment type="caution">
    <text evidence="1">The sequence shown here is derived from an EMBL/GenBank/DDBJ whole genome shotgun (WGS) entry which is preliminary data.</text>
</comment>
<keyword evidence="2" id="KW-1185">Reference proteome</keyword>
<proteinExistence type="predicted"/>
<sequence length="113" mass="12887">MQHARVHQGIQAAFRSAVPQYQRQVRATVGGLRQARASRHEGVTDLPLHPLPEILHQQQRDGLPHNQVPPPEMVLWPRRVCQIQLLLSKMPLRHPGERYPQVSPAQFSPQPLP</sequence>
<evidence type="ECO:0000313" key="1">
    <source>
        <dbReference type="EMBL" id="KAJ9080579.1"/>
    </source>
</evidence>
<name>A0ACC2U181_9FUNG</name>
<gene>
    <name evidence="1" type="ORF">DSO57_1023406</name>
</gene>
<protein>
    <submittedName>
        <fullName evidence="1">Uncharacterized protein</fullName>
    </submittedName>
</protein>
<evidence type="ECO:0000313" key="2">
    <source>
        <dbReference type="Proteomes" id="UP001165960"/>
    </source>
</evidence>